<name>A0A139AEK4_GONPJ</name>
<proteinExistence type="predicted"/>
<organism evidence="2 3">
    <name type="scientific">Gonapodya prolifera (strain JEL478)</name>
    <name type="common">Monoblepharis prolifera</name>
    <dbReference type="NCBI Taxonomy" id="1344416"/>
    <lineage>
        <taxon>Eukaryota</taxon>
        <taxon>Fungi</taxon>
        <taxon>Fungi incertae sedis</taxon>
        <taxon>Chytridiomycota</taxon>
        <taxon>Chytridiomycota incertae sedis</taxon>
        <taxon>Monoblepharidomycetes</taxon>
        <taxon>Monoblepharidales</taxon>
        <taxon>Gonapodyaceae</taxon>
        <taxon>Gonapodya</taxon>
    </lineage>
</organism>
<accession>A0A139AEK4</accession>
<gene>
    <name evidence="2" type="ORF">M427DRAFT_57258</name>
</gene>
<reference evidence="2 3" key="1">
    <citation type="journal article" date="2015" name="Genome Biol. Evol.">
        <title>Phylogenomic analyses indicate that early fungi evolved digesting cell walls of algal ancestors of land plants.</title>
        <authorList>
            <person name="Chang Y."/>
            <person name="Wang S."/>
            <person name="Sekimoto S."/>
            <person name="Aerts A.L."/>
            <person name="Choi C."/>
            <person name="Clum A."/>
            <person name="LaButti K.M."/>
            <person name="Lindquist E.A."/>
            <person name="Yee Ngan C."/>
            <person name="Ohm R.A."/>
            <person name="Salamov A.A."/>
            <person name="Grigoriev I.V."/>
            <person name="Spatafora J.W."/>
            <person name="Berbee M.L."/>
        </authorList>
    </citation>
    <scope>NUCLEOTIDE SEQUENCE [LARGE SCALE GENOMIC DNA]</scope>
    <source>
        <strain evidence="2 3">JEL478</strain>
    </source>
</reference>
<dbReference type="EMBL" id="KQ965766">
    <property type="protein sequence ID" value="KXS14853.1"/>
    <property type="molecule type" value="Genomic_DNA"/>
</dbReference>
<sequence length="137" mass="15042">MFKLLGSRIQTRSIFRSFYDNRPSSSTATHSLVIHETPRPPQRTVSSADLPHTPPILHTSPTAPTSAQSSMDPPAVDLTDWPATPTRVGITMGILERDRAFIEAMKERDGGIAGVEMEDGEVEGLRKAVKGNMFRVI</sequence>
<evidence type="ECO:0000313" key="3">
    <source>
        <dbReference type="Proteomes" id="UP000070544"/>
    </source>
</evidence>
<dbReference type="AlphaFoldDB" id="A0A139AEK4"/>
<dbReference type="Proteomes" id="UP000070544">
    <property type="component" value="Unassembled WGS sequence"/>
</dbReference>
<feature type="compositionally biased region" description="Low complexity" evidence="1">
    <location>
        <begin position="59"/>
        <end position="70"/>
    </location>
</feature>
<feature type="region of interest" description="Disordered" evidence="1">
    <location>
        <begin position="19"/>
        <end position="83"/>
    </location>
</feature>
<evidence type="ECO:0000313" key="2">
    <source>
        <dbReference type="EMBL" id="KXS14853.1"/>
    </source>
</evidence>
<dbReference type="OrthoDB" id="2157103at2759"/>
<keyword evidence="3" id="KW-1185">Reference proteome</keyword>
<evidence type="ECO:0000256" key="1">
    <source>
        <dbReference type="SAM" id="MobiDB-lite"/>
    </source>
</evidence>
<protein>
    <submittedName>
        <fullName evidence="2">Uncharacterized protein</fullName>
    </submittedName>
</protein>